<organism evidence="1 2">
    <name type="scientific">Liparis tanakae</name>
    <name type="common">Tanaka's snailfish</name>
    <dbReference type="NCBI Taxonomy" id="230148"/>
    <lineage>
        <taxon>Eukaryota</taxon>
        <taxon>Metazoa</taxon>
        <taxon>Chordata</taxon>
        <taxon>Craniata</taxon>
        <taxon>Vertebrata</taxon>
        <taxon>Euteleostomi</taxon>
        <taxon>Actinopterygii</taxon>
        <taxon>Neopterygii</taxon>
        <taxon>Teleostei</taxon>
        <taxon>Neoteleostei</taxon>
        <taxon>Acanthomorphata</taxon>
        <taxon>Eupercaria</taxon>
        <taxon>Perciformes</taxon>
        <taxon>Cottioidei</taxon>
        <taxon>Cottales</taxon>
        <taxon>Liparidae</taxon>
        <taxon>Liparis</taxon>
    </lineage>
</organism>
<gene>
    <name evidence="1" type="ORF">EYF80_010824</name>
</gene>
<reference evidence="1 2" key="1">
    <citation type="submission" date="2019-03" db="EMBL/GenBank/DDBJ databases">
        <title>First draft genome of Liparis tanakae, snailfish: a comprehensive survey of snailfish specific genes.</title>
        <authorList>
            <person name="Kim W."/>
            <person name="Song I."/>
            <person name="Jeong J.-H."/>
            <person name="Kim D."/>
            <person name="Kim S."/>
            <person name="Ryu S."/>
            <person name="Song J.Y."/>
            <person name="Lee S.K."/>
        </authorList>
    </citation>
    <scope>NUCLEOTIDE SEQUENCE [LARGE SCALE GENOMIC DNA]</scope>
    <source>
        <tissue evidence="1">Muscle</tissue>
    </source>
</reference>
<protein>
    <submittedName>
        <fullName evidence="1">Uncharacterized protein</fullName>
    </submittedName>
</protein>
<name>A0A4Z2IME1_9TELE</name>
<evidence type="ECO:0000313" key="2">
    <source>
        <dbReference type="Proteomes" id="UP000314294"/>
    </source>
</evidence>
<accession>A0A4Z2IME1</accession>
<comment type="caution">
    <text evidence="1">The sequence shown here is derived from an EMBL/GenBank/DDBJ whole genome shotgun (WGS) entry which is preliminary data.</text>
</comment>
<keyword evidence="2" id="KW-1185">Reference proteome</keyword>
<dbReference type="EMBL" id="SRLO01000069">
    <property type="protein sequence ID" value="TNN78898.1"/>
    <property type="molecule type" value="Genomic_DNA"/>
</dbReference>
<proteinExistence type="predicted"/>
<sequence>MLLTCAEKPLKKEYQKWTSVKAKFLKKKKRRNLHIRMLLSICSYTRSRAPSLSDMATWASLCARDQASNSAVVMSL</sequence>
<evidence type="ECO:0000313" key="1">
    <source>
        <dbReference type="EMBL" id="TNN78898.1"/>
    </source>
</evidence>
<dbReference type="Proteomes" id="UP000314294">
    <property type="component" value="Unassembled WGS sequence"/>
</dbReference>
<dbReference type="AlphaFoldDB" id="A0A4Z2IME1"/>